<protein>
    <submittedName>
        <fullName evidence="1">Uncharacterized protein</fullName>
    </submittedName>
</protein>
<evidence type="ECO:0000313" key="2">
    <source>
        <dbReference type="Proteomes" id="UP001642484"/>
    </source>
</evidence>
<reference evidence="1 2" key="1">
    <citation type="submission" date="2024-02" db="EMBL/GenBank/DDBJ databases">
        <authorList>
            <person name="Chen Y."/>
            <person name="Shah S."/>
            <person name="Dougan E. K."/>
            <person name="Thang M."/>
            <person name="Chan C."/>
        </authorList>
    </citation>
    <scope>NUCLEOTIDE SEQUENCE [LARGE SCALE GENOMIC DNA]</scope>
</reference>
<evidence type="ECO:0000313" key="1">
    <source>
        <dbReference type="EMBL" id="CAK9081550.1"/>
    </source>
</evidence>
<comment type="caution">
    <text evidence="1">The sequence shown here is derived from an EMBL/GenBank/DDBJ whole genome shotgun (WGS) entry which is preliminary data.</text>
</comment>
<name>A0ABP0PZU8_9DINO</name>
<proteinExistence type="predicted"/>
<keyword evidence="2" id="KW-1185">Reference proteome</keyword>
<sequence>MQMDANALGHCAPDCSSWGIPSRGTSLRNFINVAGNMFLPWIQGANMQVSRLVLVLLLMMSRNLCWVLEQPRNSLLFRHRRFSWFTNHVAYVFQCAFWMMKHGSPTPKPSVCYSNMREIQRLHLGALRKAERERRTRGSTTRH</sequence>
<dbReference type="EMBL" id="CAXAMN010023851">
    <property type="protein sequence ID" value="CAK9081550.1"/>
    <property type="molecule type" value="Genomic_DNA"/>
</dbReference>
<gene>
    <name evidence="1" type="ORF">CCMP2556_LOCUS39898</name>
</gene>
<dbReference type="Proteomes" id="UP001642484">
    <property type="component" value="Unassembled WGS sequence"/>
</dbReference>
<organism evidence="1 2">
    <name type="scientific">Durusdinium trenchii</name>
    <dbReference type="NCBI Taxonomy" id="1381693"/>
    <lineage>
        <taxon>Eukaryota</taxon>
        <taxon>Sar</taxon>
        <taxon>Alveolata</taxon>
        <taxon>Dinophyceae</taxon>
        <taxon>Suessiales</taxon>
        <taxon>Symbiodiniaceae</taxon>
        <taxon>Durusdinium</taxon>
    </lineage>
</organism>
<accession>A0ABP0PZU8</accession>